<accession>A0A5J5GRF6</accession>
<gene>
    <name evidence="12" type="ORF">F3S47_01655</name>
</gene>
<name>A0A5J5GRF6_9RHOB</name>
<dbReference type="InterPro" id="IPR004681">
    <property type="entry name" value="TRAP_DctM"/>
</dbReference>
<feature type="transmembrane region" description="Helical" evidence="9">
    <location>
        <begin position="495"/>
        <end position="524"/>
    </location>
</feature>
<evidence type="ECO:0000256" key="8">
    <source>
        <dbReference type="RuleBase" id="RU369079"/>
    </source>
</evidence>
<evidence type="ECO:0000256" key="5">
    <source>
        <dbReference type="ARBA" id="ARBA00022692"/>
    </source>
</evidence>
<evidence type="ECO:0000256" key="9">
    <source>
        <dbReference type="SAM" id="Phobius"/>
    </source>
</evidence>
<dbReference type="EMBL" id="VYQE01000001">
    <property type="protein sequence ID" value="KAA9010695.1"/>
    <property type="molecule type" value="Genomic_DNA"/>
</dbReference>
<proteinExistence type="predicted"/>
<feature type="transmembrane region" description="Helical" evidence="9">
    <location>
        <begin position="280"/>
        <end position="301"/>
    </location>
</feature>
<keyword evidence="6 9" id="KW-1133">Transmembrane helix</keyword>
<feature type="transmembrane region" description="Helical" evidence="9">
    <location>
        <begin position="577"/>
        <end position="605"/>
    </location>
</feature>
<dbReference type="GO" id="GO:0022857">
    <property type="term" value="F:transmembrane transporter activity"/>
    <property type="evidence" value="ECO:0007669"/>
    <property type="project" value="UniProtKB-UniRule"/>
</dbReference>
<evidence type="ECO:0000313" key="12">
    <source>
        <dbReference type="EMBL" id="KAA9010695.1"/>
    </source>
</evidence>
<keyword evidence="4 8" id="KW-0997">Cell inner membrane</keyword>
<dbReference type="GO" id="GO:0005886">
    <property type="term" value="C:plasma membrane"/>
    <property type="evidence" value="ECO:0007669"/>
    <property type="project" value="UniProtKB-SubCell"/>
</dbReference>
<feature type="transmembrane region" description="Helical" evidence="9">
    <location>
        <begin position="24"/>
        <end position="42"/>
    </location>
</feature>
<feature type="transmembrane region" description="Helical" evidence="9">
    <location>
        <begin position="182"/>
        <end position="209"/>
    </location>
</feature>
<feature type="transmembrane region" description="Helical" evidence="9">
    <location>
        <begin position="108"/>
        <end position="132"/>
    </location>
</feature>
<evidence type="ECO:0000256" key="2">
    <source>
        <dbReference type="ARBA" id="ARBA00022448"/>
    </source>
</evidence>
<evidence type="ECO:0000256" key="4">
    <source>
        <dbReference type="ARBA" id="ARBA00022519"/>
    </source>
</evidence>
<comment type="subcellular location">
    <subcellularLocation>
        <location evidence="1 8">Cell inner membrane</location>
        <topology evidence="1 8">Multi-pass membrane protein</topology>
    </subcellularLocation>
</comment>
<dbReference type="AlphaFoldDB" id="A0A5J5GRF6"/>
<keyword evidence="13" id="KW-1185">Reference proteome</keyword>
<dbReference type="InterPro" id="IPR055348">
    <property type="entry name" value="DctQ"/>
</dbReference>
<feature type="transmembrane region" description="Helical" evidence="9">
    <location>
        <begin position="221"/>
        <end position="247"/>
    </location>
</feature>
<dbReference type="InterPro" id="IPR010656">
    <property type="entry name" value="DctM"/>
</dbReference>
<dbReference type="Proteomes" id="UP000326554">
    <property type="component" value="Unassembled WGS sequence"/>
</dbReference>
<dbReference type="NCBIfam" id="TIGR00786">
    <property type="entry name" value="dctM"/>
    <property type="match status" value="1"/>
</dbReference>
<evidence type="ECO:0000256" key="3">
    <source>
        <dbReference type="ARBA" id="ARBA00022475"/>
    </source>
</evidence>
<feature type="domain" description="TRAP C4-dicarboxylate transport system permease DctM subunit" evidence="11">
    <location>
        <begin position="183"/>
        <end position="601"/>
    </location>
</feature>
<keyword evidence="7 9" id="KW-0472">Membrane</keyword>
<feature type="domain" description="Tripartite ATP-independent periplasmic transporters DctQ component" evidence="10">
    <location>
        <begin position="1"/>
        <end position="135"/>
    </location>
</feature>
<keyword evidence="3" id="KW-1003">Cell membrane</keyword>
<evidence type="ECO:0000256" key="1">
    <source>
        <dbReference type="ARBA" id="ARBA00004429"/>
    </source>
</evidence>
<keyword evidence="5 9" id="KW-0812">Transmembrane</keyword>
<feature type="transmembrane region" description="Helical" evidence="9">
    <location>
        <begin position="63"/>
        <end position="88"/>
    </location>
</feature>
<comment type="function">
    <text evidence="8">Part of the tripartite ATP-independent periplasmic (TRAP) transport system.</text>
</comment>
<comment type="caution">
    <text evidence="12">The sequence shown here is derived from an EMBL/GenBank/DDBJ whole genome shotgun (WGS) entry which is preliminary data.</text>
</comment>
<feature type="transmembrane region" description="Helical" evidence="9">
    <location>
        <begin position="313"/>
        <end position="337"/>
    </location>
</feature>
<dbReference type="Pfam" id="PF06808">
    <property type="entry name" value="DctM"/>
    <property type="match status" value="1"/>
</dbReference>
<dbReference type="Pfam" id="PF04290">
    <property type="entry name" value="DctQ"/>
    <property type="match status" value="1"/>
</dbReference>
<feature type="transmembrane region" description="Helical" evidence="9">
    <location>
        <begin position="144"/>
        <end position="162"/>
    </location>
</feature>
<feature type="transmembrane region" description="Helical" evidence="9">
    <location>
        <begin position="536"/>
        <end position="557"/>
    </location>
</feature>
<keyword evidence="2 8" id="KW-0813">Transport</keyword>
<protein>
    <submittedName>
        <fullName evidence="12">TRAP transporter large permease subunit</fullName>
    </submittedName>
</protein>
<evidence type="ECO:0000256" key="6">
    <source>
        <dbReference type="ARBA" id="ARBA00022989"/>
    </source>
</evidence>
<feature type="transmembrane region" description="Helical" evidence="9">
    <location>
        <begin position="453"/>
        <end position="475"/>
    </location>
</feature>
<evidence type="ECO:0000313" key="13">
    <source>
        <dbReference type="Proteomes" id="UP000326554"/>
    </source>
</evidence>
<evidence type="ECO:0000259" key="10">
    <source>
        <dbReference type="Pfam" id="PF04290"/>
    </source>
</evidence>
<organism evidence="12 13">
    <name type="scientific">Histidinibacterium aquaticum</name>
    <dbReference type="NCBI Taxonomy" id="2613962"/>
    <lineage>
        <taxon>Bacteria</taxon>
        <taxon>Pseudomonadati</taxon>
        <taxon>Pseudomonadota</taxon>
        <taxon>Alphaproteobacteria</taxon>
        <taxon>Rhodobacterales</taxon>
        <taxon>Paracoccaceae</taxon>
        <taxon>Histidinibacterium</taxon>
    </lineage>
</organism>
<dbReference type="PANTHER" id="PTHR33362">
    <property type="entry name" value="SIALIC ACID TRAP TRANSPORTER PERMEASE PROTEIN SIAT-RELATED"/>
    <property type="match status" value="1"/>
</dbReference>
<feature type="transmembrane region" description="Helical" evidence="9">
    <location>
        <begin position="395"/>
        <end position="417"/>
    </location>
</feature>
<evidence type="ECO:0000256" key="7">
    <source>
        <dbReference type="ARBA" id="ARBA00023136"/>
    </source>
</evidence>
<sequence length="606" mass="62504">MLLVVADILGRNLFETPVPGVSDFVSYAIVGCVFLPLGATIREGKLVRAVFLAEPLAAARPRLARLLELVFGLAALAMLWIAARYLWADALSAWREGEFLGAVGAYQIATWPFKLTVALGCTLALAELVAGLVRTALATEGGPVARTLVTVLAVLVFAAAIFGSDQAAAAGFDRVGVGLAALAALLVLISLGMPIVFGLMVTSFVGIWLVRDMIFVAENSVGISAASAVRSQGFGVIPLFVMMGLLLDRAGVGRDAFQIMAILVRRISGGLGVATVGANAIFASITGSSIASATVFSRIAVPPMTEAGYSKRFSLGIVAGSSVLGMLIPPSLLMIVYGLLSESSIGDLFIAGIVPGLLLTAAFAAIIMLMARFAPGFAGDTRAGGLDDPLTGGEIATRLLPVVAIVVLVMGGIYGGFFSPTEAGAAGAAGALLIALARRSLDWSEFRRLAIETGAITAGLLFLMIAANIYGRMLAMSTIPNVMAGFVAELDLTLVGLALLYALIVVALGMILDSVSIMLIVLPIALPIIEPMGADLIWFGIVTVIAIEIGLLTPPFGLSVYVVKGSLPEGYATLGDIFIAAAPFVLTMAAVTTLIILVPGIALVLL</sequence>
<dbReference type="PANTHER" id="PTHR33362:SF5">
    <property type="entry name" value="C4-DICARBOXYLATE TRAP TRANSPORTER LARGE PERMEASE PROTEIN DCTM"/>
    <property type="match status" value="1"/>
</dbReference>
<feature type="transmembrane region" description="Helical" evidence="9">
    <location>
        <begin position="349"/>
        <end position="374"/>
    </location>
</feature>
<reference evidence="12 13" key="1">
    <citation type="submission" date="2019-09" db="EMBL/GenBank/DDBJ databases">
        <authorList>
            <person name="Park J.-S."/>
            <person name="Choi H.-J."/>
        </authorList>
    </citation>
    <scope>NUCLEOTIDE SEQUENCE [LARGE SCALE GENOMIC DNA]</scope>
    <source>
        <strain evidence="12 13">176SS1-4</strain>
    </source>
</reference>
<evidence type="ECO:0000259" key="11">
    <source>
        <dbReference type="Pfam" id="PF06808"/>
    </source>
</evidence>